<dbReference type="NCBIfam" id="NF009855">
    <property type="entry name" value="PRK13321.1"/>
    <property type="match status" value="1"/>
</dbReference>
<evidence type="ECO:0000256" key="14">
    <source>
        <dbReference type="ARBA" id="ARBA00038036"/>
    </source>
</evidence>
<keyword evidence="7 16" id="KW-0963">Cytoplasm</keyword>
<dbReference type="EC" id="2.7.1.33" evidence="6 16"/>
<dbReference type="EMBL" id="RSDW01000001">
    <property type="protein sequence ID" value="RSL17613.1"/>
    <property type="molecule type" value="Genomic_DNA"/>
</dbReference>
<evidence type="ECO:0000256" key="11">
    <source>
        <dbReference type="ARBA" id="ARBA00022840"/>
    </source>
</evidence>
<reference evidence="17 18" key="1">
    <citation type="submission" date="2018-12" db="EMBL/GenBank/DDBJ databases">
        <title>Sequencing of bacterial isolates from soil warming experiment in Harvard Forest, Massachusetts, USA.</title>
        <authorList>
            <person name="Deangelis K."/>
        </authorList>
    </citation>
    <scope>NUCLEOTIDE SEQUENCE [LARGE SCALE GENOMIC DNA]</scope>
    <source>
        <strain evidence="17 18">EB153</strain>
    </source>
</reference>
<proteinExistence type="inferred from homology"/>
<comment type="caution">
    <text evidence="17">The sequence shown here is derived from an EMBL/GenBank/DDBJ whole genome shotgun (WGS) entry which is preliminary data.</text>
</comment>
<evidence type="ECO:0000256" key="8">
    <source>
        <dbReference type="ARBA" id="ARBA00022679"/>
    </source>
</evidence>
<feature type="binding site" evidence="16">
    <location>
        <begin position="6"/>
        <end position="13"/>
    </location>
    <ligand>
        <name>ATP</name>
        <dbReference type="ChEBI" id="CHEBI:30616"/>
    </ligand>
</feature>
<keyword evidence="12 16" id="KW-0630">Potassium</keyword>
<dbReference type="Pfam" id="PF03309">
    <property type="entry name" value="Pan_kinase"/>
    <property type="match status" value="1"/>
</dbReference>
<dbReference type="NCBIfam" id="NF009848">
    <property type="entry name" value="PRK13318.1-6"/>
    <property type="match status" value="1"/>
</dbReference>
<comment type="pathway">
    <text evidence="4 16">Cofactor biosynthesis; coenzyme A biosynthesis; CoA from (R)-pantothenate: step 1/5.</text>
</comment>
<organism evidence="17 18">
    <name type="scientific">Edaphobacter aggregans</name>
    <dbReference type="NCBI Taxonomy" id="570835"/>
    <lineage>
        <taxon>Bacteria</taxon>
        <taxon>Pseudomonadati</taxon>
        <taxon>Acidobacteriota</taxon>
        <taxon>Terriglobia</taxon>
        <taxon>Terriglobales</taxon>
        <taxon>Acidobacteriaceae</taxon>
        <taxon>Edaphobacter</taxon>
    </lineage>
</organism>
<dbReference type="CDD" id="cd24015">
    <property type="entry name" value="ASKHA_NBD_PanK-III"/>
    <property type="match status" value="1"/>
</dbReference>
<keyword evidence="10 16" id="KW-0418">Kinase</keyword>
<dbReference type="OrthoDB" id="9804707at2"/>
<evidence type="ECO:0000256" key="6">
    <source>
        <dbReference type="ARBA" id="ARBA00012102"/>
    </source>
</evidence>
<evidence type="ECO:0000256" key="1">
    <source>
        <dbReference type="ARBA" id="ARBA00001206"/>
    </source>
</evidence>
<dbReference type="GO" id="GO:0015937">
    <property type="term" value="P:coenzyme A biosynthetic process"/>
    <property type="evidence" value="ECO:0007669"/>
    <property type="project" value="UniProtKB-UniRule"/>
</dbReference>
<keyword evidence="8 16" id="KW-0808">Transferase</keyword>
<evidence type="ECO:0000313" key="18">
    <source>
        <dbReference type="Proteomes" id="UP000269669"/>
    </source>
</evidence>
<dbReference type="RefSeq" id="WP_125486083.1">
    <property type="nucleotide sequence ID" value="NZ_RSDW01000001.1"/>
</dbReference>
<evidence type="ECO:0000256" key="2">
    <source>
        <dbReference type="ARBA" id="ARBA00001958"/>
    </source>
</evidence>
<keyword evidence="13 16" id="KW-0173">Coenzyme A biosynthesis</keyword>
<dbReference type="PANTHER" id="PTHR34265">
    <property type="entry name" value="TYPE III PANTOTHENATE KINASE"/>
    <property type="match status" value="1"/>
</dbReference>
<feature type="active site" description="Proton acceptor" evidence="16">
    <location>
        <position position="115"/>
    </location>
</feature>
<dbReference type="GO" id="GO:0005737">
    <property type="term" value="C:cytoplasm"/>
    <property type="evidence" value="ECO:0007669"/>
    <property type="project" value="UniProtKB-SubCell"/>
</dbReference>
<dbReference type="GO" id="GO:0004594">
    <property type="term" value="F:pantothenate kinase activity"/>
    <property type="evidence" value="ECO:0007669"/>
    <property type="project" value="UniProtKB-UniRule"/>
</dbReference>
<evidence type="ECO:0000313" key="17">
    <source>
        <dbReference type="EMBL" id="RSL17613.1"/>
    </source>
</evidence>
<feature type="binding site" evidence="16">
    <location>
        <position position="135"/>
    </location>
    <ligand>
        <name>K(+)</name>
        <dbReference type="ChEBI" id="CHEBI:29103"/>
    </ligand>
</feature>
<comment type="subunit">
    <text evidence="5 16">Homodimer.</text>
</comment>
<evidence type="ECO:0000256" key="15">
    <source>
        <dbReference type="ARBA" id="ARBA00040883"/>
    </source>
</evidence>
<comment type="cofactor">
    <cofactor evidence="2">
        <name>K(+)</name>
        <dbReference type="ChEBI" id="CHEBI:29103"/>
    </cofactor>
</comment>
<dbReference type="SUPFAM" id="SSF53067">
    <property type="entry name" value="Actin-like ATPase domain"/>
    <property type="match status" value="2"/>
</dbReference>
<dbReference type="InterPro" id="IPR043129">
    <property type="entry name" value="ATPase_NBD"/>
</dbReference>
<dbReference type="Proteomes" id="UP000269669">
    <property type="component" value="Unassembled WGS sequence"/>
</dbReference>
<evidence type="ECO:0000256" key="13">
    <source>
        <dbReference type="ARBA" id="ARBA00022993"/>
    </source>
</evidence>
<dbReference type="UniPathway" id="UPA00241">
    <property type="reaction ID" value="UER00352"/>
</dbReference>
<dbReference type="GO" id="GO:0005524">
    <property type="term" value="F:ATP binding"/>
    <property type="evidence" value="ECO:0007669"/>
    <property type="project" value="UniProtKB-UniRule"/>
</dbReference>
<evidence type="ECO:0000256" key="4">
    <source>
        <dbReference type="ARBA" id="ARBA00005225"/>
    </source>
</evidence>
<comment type="subcellular location">
    <subcellularLocation>
        <location evidence="3 16">Cytoplasm</location>
    </subcellularLocation>
</comment>
<comment type="cofactor">
    <cofactor evidence="16">
        <name>NH4(+)</name>
        <dbReference type="ChEBI" id="CHEBI:28938"/>
    </cofactor>
    <cofactor evidence="16">
        <name>K(+)</name>
        <dbReference type="ChEBI" id="CHEBI:29103"/>
    </cofactor>
    <text evidence="16">A monovalent cation. Ammonium or potassium.</text>
</comment>
<gene>
    <name evidence="16" type="primary">coaX</name>
    <name evidence="17" type="ORF">EDE15_3148</name>
</gene>
<dbReference type="AlphaFoldDB" id="A0A3R9WHX5"/>
<feature type="binding site" evidence="16">
    <location>
        <begin position="113"/>
        <end position="116"/>
    </location>
    <ligand>
        <name>substrate</name>
    </ligand>
</feature>
<dbReference type="HAMAP" id="MF_01274">
    <property type="entry name" value="Pantothen_kinase_3"/>
    <property type="match status" value="1"/>
</dbReference>
<keyword evidence="9 16" id="KW-0547">Nucleotide-binding</keyword>
<evidence type="ECO:0000256" key="3">
    <source>
        <dbReference type="ARBA" id="ARBA00004496"/>
    </source>
</evidence>
<keyword evidence="11 16" id="KW-0067">ATP-binding</keyword>
<dbReference type="GO" id="GO:0046872">
    <property type="term" value="F:metal ion binding"/>
    <property type="evidence" value="ECO:0007669"/>
    <property type="project" value="UniProtKB-KW"/>
</dbReference>
<dbReference type="PANTHER" id="PTHR34265:SF1">
    <property type="entry name" value="TYPE III PANTOTHENATE KINASE"/>
    <property type="match status" value="1"/>
</dbReference>
<feature type="binding site" evidence="16">
    <location>
        <position position="190"/>
    </location>
    <ligand>
        <name>substrate</name>
    </ligand>
</feature>
<comment type="similarity">
    <text evidence="14 16">Belongs to the type III pantothenate kinase family.</text>
</comment>
<evidence type="ECO:0000256" key="7">
    <source>
        <dbReference type="ARBA" id="ARBA00022490"/>
    </source>
</evidence>
<sequence length="268" mass="28751">MLLALDVGNTNTVLGLYKQGADGTHSEIVANWRITTSANYTVDEFGVLLRDLFSLRGLETAIVNGIVISSVVPPLDSALRHVCELYFKLKPLFIEPGVKTGLPILTDNPSEVGADRIVNCVAAFERFGGPAIVIDMGTATTFDVISKKGEFLGGAIAPGLKISAEALFARAARLQRVDVKKPAKVIGTNTVDNIQIGLYYGYIGLVDGILERMIAELGPETKTVATGGLAKLIAGGSKYIAEVDDMLTLNGLRIIYERNVDRSRKRAT</sequence>
<accession>A0A3R9WHX5</accession>
<dbReference type="NCBIfam" id="TIGR00671">
    <property type="entry name" value="baf"/>
    <property type="match status" value="1"/>
</dbReference>
<comment type="function">
    <text evidence="16">Catalyzes the phosphorylation of pantothenate (Pan), the first step in CoA biosynthesis.</text>
</comment>
<evidence type="ECO:0000256" key="12">
    <source>
        <dbReference type="ARBA" id="ARBA00022958"/>
    </source>
</evidence>
<evidence type="ECO:0000256" key="10">
    <source>
        <dbReference type="ARBA" id="ARBA00022777"/>
    </source>
</evidence>
<evidence type="ECO:0000256" key="16">
    <source>
        <dbReference type="HAMAP-Rule" id="MF_01274"/>
    </source>
</evidence>
<name>A0A3R9WHX5_9BACT</name>
<dbReference type="Gene3D" id="3.30.420.40">
    <property type="match status" value="2"/>
</dbReference>
<evidence type="ECO:0000256" key="5">
    <source>
        <dbReference type="ARBA" id="ARBA00011738"/>
    </source>
</evidence>
<keyword evidence="18" id="KW-1185">Reference proteome</keyword>
<comment type="caution">
    <text evidence="16">Lacks conserved residue(s) required for the propagation of feature annotation.</text>
</comment>
<comment type="catalytic activity">
    <reaction evidence="1 16">
        <text>(R)-pantothenate + ATP = (R)-4'-phosphopantothenate + ADP + H(+)</text>
        <dbReference type="Rhea" id="RHEA:16373"/>
        <dbReference type="ChEBI" id="CHEBI:10986"/>
        <dbReference type="ChEBI" id="CHEBI:15378"/>
        <dbReference type="ChEBI" id="CHEBI:29032"/>
        <dbReference type="ChEBI" id="CHEBI:30616"/>
        <dbReference type="ChEBI" id="CHEBI:456216"/>
        <dbReference type="EC" id="2.7.1.33"/>
    </reaction>
</comment>
<dbReference type="InterPro" id="IPR004619">
    <property type="entry name" value="Type_III_PanK"/>
</dbReference>
<evidence type="ECO:0000256" key="9">
    <source>
        <dbReference type="ARBA" id="ARBA00022741"/>
    </source>
</evidence>
<keyword evidence="16" id="KW-0479">Metal-binding</keyword>
<feature type="binding site" evidence="16">
    <location>
        <position position="138"/>
    </location>
    <ligand>
        <name>ATP</name>
        <dbReference type="ChEBI" id="CHEBI:30616"/>
    </ligand>
</feature>
<protein>
    <recommendedName>
        <fullName evidence="15 16">Type III pantothenate kinase</fullName>
        <ecNumber evidence="6 16">2.7.1.33</ecNumber>
    </recommendedName>
    <alternativeName>
        <fullName evidence="16">PanK-III</fullName>
    </alternativeName>
    <alternativeName>
        <fullName evidence="16">Pantothenic acid kinase</fullName>
    </alternativeName>
</protein>